<dbReference type="Pfam" id="PF00990">
    <property type="entry name" value="GGDEF"/>
    <property type="match status" value="1"/>
</dbReference>
<dbReference type="InterPro" id="IPR011006">
    <property type="entry name" value="CheY-like_superfamily"/>
</dbReference>
<reference evidence="7 8" key="1">
    <citation type="submission" date="2022-06" db="EMBL/GenBank/DDBJ databases">
        <title>Isolation of gut microbiota from human fecal samples.</title>
        <authorList>
            <person name="Pamer E.G."/>
            <person name="Barat B."/>
            <person name="Waligurski E."/>
            <person name="Medina S."/>
            <person name="Paddock L."/>
            <person name="Mostad J."/>
        </authorList>
    </citation>
    <scope>NUCLEOTIDE SEQUENCE [LARGE SCALE GENOMIC DNA]</scope>
    <source>
        <strain evidence="7 8">DFI.9.73</strain>
    </source>
</reference>
<accession>A0ABT1RVJ0</accession>
<name>A0ABT1RVJ0_9FIRM</name>
<dbReference type="RefSeq" id="WP_256191498.1">
    <property type="nucleotide sequence ID" value="NZ_CATZHN010000013.1"/>
</dbReference>
<dbReference type="PANTHER" id="PTHR45228:SF5">
    <property type="entry name" value="CYCLIC DI-GMP PHOSPHODIESTERASE VC_1348-RELATED"/>
    <property type="match status" value="1"/>
</dbReference>
<keyword evidence="7" id="KW-0548">Nucleotidyltransferase</keyword>
<feature type="domain" description="HD-GYP" evidence="6">
    <location>
        <begin position="143"/>
        <end position="351"/>
    </location>
</feature>
<dbReference type="InterPro" id="IPR029787">
    <property type="entry name" value="Nucleotide_cyclase"/>
</dbReference>
<gene>
    <name evidence="7" type="ORF">NE695_02040</name>
</gene>
<dbReference type="Pfam" id="PF00072">
    <property type="entry name" value="Response_reg"/>
    <property type="match status" value="1"/>
</dbReference>
<dbReference type="InterPro" id="IPR000160">
    <property type="entry name" value="GGDEF_dom"/>
</dbReference>
<dbReference type="PROSITE" id="PS51832">
    <property type="entry name" value="HD_GYP"/>
    <property type="match status" value="1"/>
</dbReference>
<dbReference type="PROSITE" id="PS50110">
    <property type="entry name" value="RESPONSE_REGULATORY"/>
    <property type="match status" value="1"/>
</dbReference>
<dbReference type="Gene3D" id="3.30.70.270">
    <property type="match status" value="1"/>
</dbReference>
<evidence type="ECO:0000256" key="3">
    <source>
        <dbReference type="PROSITE-ProRule" id="PRU00169"/>
    </source>
</evidence>
<evidence type="ECO:0000313" key="7">
    <source>
        <dbReference type="EMBL" id="MCQ4838692.1"/>
    </source>
</evidence>
<dbReference type="SMART" id="SM00267">
    <property type="entry name" value="GGDEF"/>
    <property type="match status" value="1"/>
</dbReference>
<protein>
    <recommendedName>
        <fullName evidence="1">Stage 0 sporulation protein A homolog</fullName>
    </recommendedName>
</protein>
<comment type="function">
    <text evidence="2">May play the central regulatory role in sporulation. It may be an element of the effector pathway responsible for the activation of sporulation genes in response to nutritional stress. Spo0A may act in concert with spo0H (a sigma factor) to control the expression of some genes that are critical to the sporulation process.</text>
</comment>
<dbReference type="InterPro" id="IPR043128">
    <property type="entry name" value="Rev_trsase/Diguanyl_cyclase"/>
</dbReference>
<evidence type="ECO:0000259" key="6">
    <source>
        <dbReference type="PROSITE" id="PS51832"/>
    </source>
</evidence>
<dbReference type="NCBIfam" id="TIGR00254">
    <property type="entry name" value="GGDEF"/>
    <property type="match status" value="1"/>
</dbReference>
<feature type="domain" description="GGDEF" evidence="5">
    <location>
        <begin position="541"/>
        <end position="667"/>
    </location>
</feature>
<organism evidence="7 8">
    <name type="scientific">Neglectibacter timonensis</name>
    <dbReference type="NCBI Taxonomy" id="1776382"/>
    <lineage>
        <taxon>Bacteria</taxon>
        <taxon>Bacillati</taxon>
        <taxon>Bacillota</taxon>
        <taxon>Clostridia</taxon>
        <taxon>Eubacteriales</taxon>
        <taxon>Oscillospiraceae</taxon>
        <taxon>Neglectibacter</taxon>
    </lineage>
</organism>
<evidence type="ECO:0000256" key="2">
    <source>
        <dbReference type="ARBA" id="ARBA00024867"/>
    </source>
</evidence>
<comment type="caution">
    <text evidence="7">The sequence shown here is derived from an EMBL/GenBank/DDBJ whole genome shotgun (WGS) entry which is preliminary data.</text>
</comment>
<dbReference type="SMART" id="SM00471">
    <property type="entry name" value="HDc"/>
    <property type="match status" value="1"/>
</dbReference>
<dbReference type="GO" id="GO:0052621">
    <property type="term" value="F:diguanylate cyclase activity"/>
    <property type="evidence" value="ECO:0007669"/>
    <property type="project" value="UniProtKB-EC"/>
</dbReference>
<dbReference type="PANTHER" id="PTHR45228">
    <property type="entry name" value="CYCLIC DI-GMP PHOSPHODIESTERASE TM_0186-RELATED"/>
    <property type="match status" value="1"/>
</dbReference>
<evidence type="ECO:0000313" key="8">
    <source>
        <dbReference type="Proteomes" id="UP001524473"/>
    </source>
</evidence>
<sequence>MGKQGKILIVDDTEMNRSMLADMLQEDYEILEAENGLEAAKLLYQLHDGISLVLLDIIMPEMDGFEVLTLMSKNDWIERIPVITISSETASAYIDHAYDLGATDYISRPFDEKTVQRRVRNTIMLYSKQKALESLVAEQIVEKEQNNFLMVEILSNIVEFRNGESGLHVLHIRILTEILLRKLQEITDRYPLTAAQIALIVNASALHDVGKISIPEEILNKPGRLTPEEFEVMKTHSAIGGQIMEEALQRHREELIQVAYNICRWHHERYDGRGYPDGLKGEKIPIEAQVVALADVYDALTSVRVYKPAYSHEEAMQMILNGECGSFNPLLLECLQQVGPRLEEELKLRSLRGVSEASIQELSTQMIANGKVSSRTLTLLDQERTRYQFFASMSNEIQFEYSFQSDLLTLSEWGAQLLGLSVLLEHPEENEELGRVFSRDDFADLKRRLRRATAERPIVSVSYCLQVKGEPRWFKAVARPLWENEEEGKVVSIIGKFMDVHEERLQMNRLKKLAEQDPLTKLHNQASAKKTVSKALDTKGAHTALALFDLDNFKDANDRFGHMFGDQVLKHVADIVRKSVRSSDIAARVGGDEFLLFLAYQGDVRPVVDRIFRALYSGYQSFQVSVSMGIALAPENGADYDTLFHAADQALYAAKKGGKNRYCFYDDSMRRLLSVLSPMDH</sequence>
<dbReference type="SUPFAM" id="SSF55073">
    <property type="entry name" value="Nucleotide cyclase"/>
    <property type="match status" value="1"/>
</dbReference>
<dbReference type="SUPFAM" id="SSF52172">
    <property type="entry name" value="CheY-like"/>
    <property type="match status" value="1"/>
</dbReference>
<dbReference type="EMBL" id="JANFZH010000003">
    <property type="protein sequence ID" value="MCQ4838692.1"/>
    <property type="molecule type" value="Genomic_DNA"/>
</dbReference>
<dbReference type="Pfam" id="PF13487">
    <property type="entry name" value="HD_5"/>
    <property type="match status" value="1"/>
</dbReference>
<dbReference type="Gene3D" id="3.30.450.20">
    <property type="entry name" value="PAS domain"/>
    <property type="match status" value="1"/>
</dbReference>
<dbReference type="PROSITE" id="PS50887">
    <property type="entry name" value="GGDEF"/>
    <property type="match status" value="1"/>
</dbReference>
<keyword evidence="3" id="KW-0597">Phosphoprotein</keyword>
<evidence type="ECO:0000259" key="5">
    <source>
        <dbReference type="PROSITE" id="PS50887"/>
    </source>
</evidence>
<dbReference type="InterPro" id="IPR003607">
    <property type="entry name" value="HD/PDEase_dom"/>
</dbReference>
<evidence type="ECO:0000259" key="4">
    <source>
        <dbReference type="PROSITE" id="PS50110"/>
    </source>
</evidence>
<dbReference type="Gene3D" id="1.10.3210.10">
    <property type="entry name" value="Hypothetical protein af1432"/>
    <property type="match status" value="1"/>
</dbReference>
<dbReference type="Gene3D" id="3.40.50.2300">
    <property type="match status" value="1"/>
</dbReference>
<dbReference type="CDD" id="cd01949">
    <property type="entry name" value="GGDEF"/>
    <property type="match status" value="1"/>
</dbReference>
<dbReference type="InterPro" id="IPR052020">
    <property type="entry name" value="Cyclic_di-GMP/3'3'-cGAMP_PDE"/>
</dbReference>
<proteinExistence type="predicted"/>
<dbReference type="InterPro" id="IPR001789">
    <property type="entry name" value="Sig_transdc_resp-reg_receiver"/>
</dbReference>
<dbReference type="InterPro" id="IPR037522">
    <property type="entry name" value="HD_GYP_dom"/>
</dbReference>
<dbReference type="SUPFAM" id="SSF109604">
    <property type="entry name" value="HD-domain/PDEase-like"/>
    <property type="match status" value="1"/>
</dbReference>
<dbReference type="Proteomes" id="UP001524473">
    <property type="component" value="Unassembled WGS sequence"/>
</dbReference>
<keyword evidence="7" id="KW-0808">Transferase</keyword>
<dbReference type="CDD" id="cd00077">
    <property type="entry name" value="HDc"/>
    <property type="match status" value="1"/>
</dbReference>
<feature type="modified residue" description="4-aspartylphosphate" evidence="3">
    <location>
        <position position="56"/>
    </location>
</feature>
<feature type="domain" description="Response regulatory" evidence="4">
    <location>
        <begin position="6"/>
        <end position="123"/>
    </location>
</feature>
<dbReference type="SMART" id="SM00448">
    <property type="entry name" value="REC"/>
    <property type="match status" value="1"/>
</dbReference>
<evidence type="ECO:0000256" key="1">
    <source>
        <dbReference type="ARBA" id="ARBA00018672"/>
    </source>
</evidence>
<keyword evidence="8" id="KW-1185">Reference proteome</keyword>